<dbReference type="EMBL" id="FNBK01000006">
    <property type="protein sequence ID" value="SDF40751.1"/>
    <property type="molecule type" value="Genomic_DNA"/>
</dbReference>
<reference evidence="3" key="1">
    <citation type="submission" date="2016-10" db="EMBL/GenBank/DDBJ databases">
        <authorList>
            <person name="Varghese N."/>
            <person name="Submissions S."/>
        </authorList>
    </citation>
    <scope>NUCLEOTIDE SEQUENCE [LARGE SCALE GENOMIC DNA]</scope>
    <source>
        <strain evidence="3">IBRC-M 10760</strain>
    </source>
</reference>
<sequence length="52" mass="5581">MRRNSRIKPTISLSEETQSKTDNVSAAAEEQAAELNEVTERANNSSGTPSSS</sequence>
<organism evidence="2 3">
    <name type="scientific">Halorientalis regularis</name>
    <dbReference type="NCBI Taxonomy" id="660518"/>
    <lineage>
        <taxon>Archaea</taxon>
        <taxon>Methanobacteriati</taxon>
        <taxon>Methanobacteriota</taxon>
        <taxon>Stenosarchaea group</taxon>
        <taxon>Halobacteria</taxon>
        <taxon>Halobacteriales</taxon>
        <taxon>Haloarculaceae</taxon>
        <taxon>Halorientalis</taxon>
    </lineage>
</organism>
<protein>
    <submittedName>
        <fullName evidence="2">Uncharacterized protein</fullName>
    </submittedName>
</protein>
<dbReference type="AlphaFoldDB" id="A0A1G7KUF4"/>
<accession>A0A1G7KUF4</accession>
<feature type="region of interest" description="Disordered" evidence="1">
    <location>
        <begin position="1"/>
        <end position="52"/>
    </location>
</feature>
<keyword evidence="3" id="KW-1185">Reference proteome</keyword>
<dbReference type="Proteomes" id="UP000199076">
    <property type="component" value="Unassembled WGS sequence"/>
</dbReference>
<name>A0A1G7KUF4_9EURY</name>
<evidence type="ECO:0000313" key="3">
    <source>
        <dbReference type="Proteomes" id="UP000199076"/>
    </source>
</evidence>
<feature type="compositionally biased region" description="Polar residues" evidence="1">
    <location>
        <begin position="41"/>
        <end position="52"/>
    </location>
</feature>
<evidence type="ECO:0000313" key="2">
    <source>
        <dbReference type="EMBL" id="SDF40751.1"/>
    </source>
</evidence>
<gene>
    <name evidence="2" type="ORF">SAMN05216218_10633</name>
</gene>
<dbReference type="STRING" id="660518.SAMN05216218_10633"/>
<evidence type="ECO:0000256" key="1">
    <source>
        <dbReference type="SAM" id="MobiDB-lite"/>
    </source>
</evidence>
<dbReference type="RefSeq" id="WP_175452827.1">
    <property type="nucleotide sequence ID" value="NZ_FNBK01000006.1"/>
</dbReference>
<feature type="compositionally biased region" description="Polar residues" evidence="1">
    <location>
        <begin position="11"/>
        <end position="24"/>
    </location>
</feature>
<proteinExistence type="predicted"/>